<feature type="region of interest" description="Disordered" evidence="1">
    <location>
        <begin position="125"/>
        <end position="176"/>
    </location>
</feature>
<evidence type="ECO:0000313" key="3">
    <source>
        <dbReference type="EMBL" id="OEJ25371.1"/>
    </source>
</evidence>
<keyword evidence="2" id="KW-0472">Membrane</keyword>
<dbReference type="AlphaFoldDB" id="A0A1E5P745"/>
<feature type="region of interest" description="Disordered" evidence="1">
    <location>
        <begin position="223"/>
        <end position="330"/>
    </location>
</feature>
<evidence type="ECO:0000256" key="2">
    <source>
        <dbReference type="SAM" id="Phobius"/>
    </source>
</evidence>
<keyword evidence="2" id="KW-1133">Transmembrane helix</keyword>
<keyword evidence="4" id="KW-1185">Reference proteome</keyword>
<feature type="compositionally biased region" description="Acidic residues" evidence="1">
    <location>
        <begin position="274"/>
        <end position="285"/>
    </location>
</feature>
<feature type="compositionally biased region" description="Gly residues" evidence="1">
    <location>
        <begin position="309"/>
        <end position="330"/>
    </location>
</feature>
<feature type="compositionally biased region" description="Low complexity" evidence="1">
    <location>
        <begin position="130"/>
        <end position="144"/>
    </location>
</feature>
<feature type="compositionally biased region" description="Basic and acidic residues" evidence="1">
    <location>
        <begin position="263"/>
        <end position="273"/>
    </location>
</feature>
<organism evidence="3 4">
    <name type="scientific">Streptomyces agglomeratus</name>
    <dbReference type="NCBI Taxonomy" id="285458"/>
    <lineage>
        <taxon>Bacteria</taxon>
        <taxon>Bacillati</taxon>
        <taxon>Actinomycetota</taxon>
        <taxon>Actinomycetes</taxon>
        <taxon>Kitasatosporales</taxon>
        <taxon>Streptomycetaceae</taxon>
        <taxon>Streptomyces</taxon>
    </lineage>
</organism>
<feature type="compositionally biased region" description="Low complexity" evidence="1">
    <location>
        <begin position="286"/>
        <end position="301"/>
    </location>
</feature>
<sequence>MRRIWERASDQDAVAEHPATPEVEALLAAVRRSTDRSGGAGTEAGARAALAAYRQARDSGAHALRGRWWRARRRDDWRPSRRRRGPLPVGAAFASIAATVTLGGVALAAGTGIIPAPFGMGDGGTGGSGAPAAGATRSGAPAAPRAKRAGEDGAGAARLPSAGVTRSGAARPPRTGDDVAHCVAYLVSLGRSASGPGAAPAPLAAGAADAGLTVEEYCEGVLESGERPPGQGAGDKGATKAPKGSKTPKPAASSGIPDQPRAGQDDGAKPDDAKPDDEAEPDDGTAADPANPDDAAKPAGAGEDEGDSGDGGRPGGSGTRGDGVGGTRAR</sequence>
<dbReference type="STRING" id="285458.BGM19_23195"/>
<dbReference type="RefSeq" id="WP_069932915.1">
    <property type="nucleotide sequence ID" value="NZ_MEHI01000001.1"/>
</dbReference>
<dbReference type="EMBL" id="MEHJ01000001">
    <property type="protein sequence ID" value="OEJ25371.1"/>
    <property type="molecule type" value="Genomic_DNA"/>
</dbReference>
<feature type="compositionally biased region" description="Basic and acidic residues" evidence="1">
    <location>
        <begin position="1"/>
        <end position="10"/>
    </location>
</feature>
<gene>
    <name evidence="3" type="ORF">AS594_13615</name>
</gene>
<comment type="caution">
    <text evidence="3">The sequence shown here is derived from an EMBL/GenBank/DDBJ whole genome shotgun (WGS) entry which is preliminary data.</text>
</comment>
<protein>
    <submittedName>
        <fullName evidence="3">Uncharacterized protein</fullName>
    </submittedName>
</protein>
<evidence type="ECO:0000313" key="4">
    <source>
        <dbReference type="Proteomes" id="UP000095759"/>
    </source>
</evidence>
<reference evidence="3 4" key="1">
    <citation type="submission" date="2016-08" db="EMBL/GenBank/DDBJ databases">
        <title>Complete genome sequence of Streptomyces agglomeratus strain 6-3-2, a novel anti-MRSA actinomycete isolated from Wuli of Tebit, China.</title>
        <authorList>
            <person name="Chen X."/>
        </authorList>
    </citation>
    <scope>NUCLEOTIDE SEQUENCE [LARGE SCALE GENOMIC DNA]</scope>
    <source>
        <strain evidence="3 4">6-3-2</strain>
    </source>
</reference>
<keyword evidence="2" id="KW-0812">Transmembrane</keyword>
<feature type="region of interest" description="Disordered" evidence="1">
    <location>
        <begin position="1"/>
        <end position="20"/>
    </location>
</feature>
<feature type="transmembrane region" description="Helical" evidence="2">
    <location>
        <begin position="87"/>
        <end position="110"/>
    </location>
</feature>
<dbReference type="Proteomes" id="UP000095759">
    <property type="component" value="Unassembled WGS sequence"/>
</dbReference>
<accession>A0A1E5P745</accession>
<evidence type="ECO:0000256" key="1">
    <source>
        <dbReference type="SAM" id="MobiDB-lite"/>
    </source>
</evidence>
<proteinExistence type="predicted"/>
<name>A0A1E5P745_9ACTN</name>